<name>A0A2P4R958_9LACO</name>
<proteinExistence type="predicted"/>
<protein>
    <submittedName>
        <fullName evidence="1">Uncharacterized protein</fullName>
    </submittedName>
</protein>
<gene>
    <name evidence="1" type="ORF">C2R26_01540</name>
</gene>
<evidence type="ECO:0000313" key="1">
    <source>
        <dbReference type="EMBL" id="POH37785.1"/>
    </source>
</evidence>
<accession>A0A2P4R958</accession>
<reference evidence="1" key="1">
    <citation type="submission" date="2018-01" db="EMBL/GenBank/DDBJ databases">
        <title>Genome sequnecing of Lactobacillus formosensis KACC 18721.</title>
        <authorList>
            <person name="Kim S.-J."/>
            <person name="Heo J."/>
        </authorList>
    </citation>
    <scope>NUCLEOTIDE SEQUENCE</scope>
    <source>
        <strain evidence="1">KACC 18721</strain>
    </source>
</reference>
<organism evidence="1">
    <name type="scientific">Companilactobacillus formosensis</name>
    <dbReference type="NCBI Taxonomy" id="1617889"/>
    <lineage>
        <taxon>Bacteria</taxon>
        <taxon>Bacillati</taxon>
        <taxon>Bacillota</taxon>
        <taxon>Bacilli</taxon>
        <taxon>Lactobacillales</taxon>
        <taxon>Lactobacillaceae</taxon>
        <taxon>Companilactobacillus</taxon>
    </lineage>
</organism>
<comment type="caution">
    <text evidence="1">The sequence shown here is derived from an EMBL/GenBank/DDBJ whole genome shotgun (WGS) entry which is preliminary data.</text>
</comment>
<dbReference type="AlphaFoldDB" id="A0A2P4R958"/>
<dbReference type="EMBL" id="PPWZ01000009">
    <property type="protein sequence ID" value="POH37785.1"/>
    <property type="molecule type" value="Genomic_DNA"/>
</dbReference>
<sequence>MQANRRLELIEQECQIRTNLKQIQFTHYFSNQFMEKNTQFFSIEEFLESLGVTSQATLENLSINNWDQKVQQSTIFTSWQEMLNQAGNEYSINNSL</sequence>